<gene>
    <name evidence="1" type="ORF">SPELUC_LOCUS12401</name>
</gene>
<reference evidence="1" key="1">
    <citation type="submission" date="2021-06" db="EMBL/GenBank/DDBJ databases">
        <authorList>
            <person name="Kallberg Y."/>
            <person name="Tangrot J."/>
            <person name="Rosling A."/>
        </authorList>
    </citation>
    <scope>NUCLEOTIDE SEQUENCE</scope>
    <source>
        <strain evidence="1">28 12/20/2015</strain>
    </source>
</reference>
<proteinExistence type="predicted"/>
<dbReference type="EMBL" id="CAJVPW010029195">
    <property type="protein sequence ID" value="CAG8720486.1"/>
    <property type="molecule type" value="Genomic_DNA"/>
</dbReference>
<sequence length="327" mass="37721">MSTFTDATICLDGWTDASGNSIYRFMILKEHQKHIIDIMSSSIACVTDNLSIMVLMKNLLKEQYLNIVPIRCCLHAFNLIVKDIAGFTGTVSVCKNNQKLVNFFTASHIWLRVLKNWQKEEGISHFLTTFCKTQWYSLAKVCLGVSTFERGFQHCLKLSETNKTKYPKIKDEIKSIVNDRYHFASNDTLVKVIKPVIDAIGRLESREATLADVFKELIYIHLEISRLDIPIIGFKTHALIIISKRAREFSEDIYFIALFLSPIYKNIAVSRHMNSDHLLRECLKLAKAWNFSKNDANILYKKLINYKNNDPLFNLLLSDIQKSPQLF</sequence>
<evidence type="ECO:0000313" key="2">
    <source>
        <dbReference type="Proteomes" id="UP000789366"/>
    </source>
</evidence>
<protein>
    <submittedName>
        <fullName evidence="1">10884_t:CDS:1</fullName>
    </submittedName>
</protein>
<organism evidence="1 2">
    <name type="scientific">Cetraspora pellucida</name>
    <dbReference type="NCBI Taxonomy" id="1433469"/>
    <lineage>
        <taxon>Eukaryota</taxon>
        <taxon>Fungi</taxon>
        <taxon>Fungi incertae sedis</taxon>
        <taxon>Mucoromycota</taxon>
        <taxon>Glomeromycotina</taxon>
        <taxon>Glomeromycetes</taxon>
        <taxon>Diversisporales</taxon>
        <taxon>Gigasporaceae</taxon>
        <taxon>Cetraspora</taxon>
    </lineage>
</organism>
<evidence type="ECO:0000313" key="1">
    <source>
        <dbReference type="EMBL" id="CAG8720486.1"/>
    </source>
</evidence>
<comment type="caution">
    <text evidence="1">The sequence shown here is derived from an EMBL/GenBank/DDBJ whole genome shotgun (WGS) entry which is preliminary data.</text>
</comment>
<accession>A0ACA9PQY0</accession>
<keyword evidence="2" id="KW-1185">Reference proteome</keyword>
<name>A0ACA9PQY0_9GLOM</name>
<dbReference type="Proteomes" id="UP000789366">
    <property type="component" value="Unassembled WGS sequence"/>
</dbReference>